<protein>
    <submittedName>
        <fullName evidence="1">Uncharacterized protein</fullName>
    </submittedName>
</protein>
<keyword evidence="2" id="KW-1185">Reference proteome</keyword>
<dbReference type="Proteomes" id="UP000243459">
    <property type="component" value="Chromosome 7"/>
</dbReference>
<proteinExistence type="predicted"/>
<organism evidence="1 2">
    <name type="scientific">Asparagus officinalis</name>
    <name type="common">Garden asparagus</name>
    <dbReference type="NCBI Taxonomy" id="4686"/>
    <lineage>
        <taxon>Eukaryota</taxon>
        <taxon>Viridiplantae</taxon>
        <taxon>Streptophyta</taxon>
        <taxon>Embryophyta</taxon>
        <taxon>Tracheophyta</taxon>
        <taxon>Spermatophyta</taxon>
        <taxon>Magnoliopsida</taxon>
        <taxon>Liliopsida</taxon>
        <taxon>Asparagales</taxon>
        <taxon>Asparagaceae</taxon>
        <taxon>Asparagoideae</taxon>
        <taxon>Asparagus</taxon>
    </lineage>
</organism>
<dbReference type="EMBL" id="CM007387">
    <property type="protein sequence ID" value="ONK62929.1"/>
    <property type="molecule type" value="Genomic_DNA"/>
</dbReference>
<gene>
    <name evidence="1" type="ORF">A4U43_C07F9590</name>
</gene>
<accession>A0A5P1EDQ0</accession>
<evidence type="ECO:0000313" key="1">
    <source>
        <dbReference type="EMBL" id="ONK62929.1"/>
    </source>
</evidence>
<sequence length="149" mass="15500">MTSRQFDREERRDSAPVWILSVADSQLRRSSVVGGVAMRSRGLSLRGSGQACEGALPQLLAGTRSVYSAAVGGGVRKGTRVGAVGDSGRRIGVAAGGWMQPLRTARPVLPVRFMMRPAEAGDVGWSEGLRVGGALGHGGRVARRATSSG</sequence>
<name>A0A5P1EDQ0_ASPOF</name>
<reference evidence="2" key="1">
    <citation type="journal article" date="2017" name="Nat. Commun.">
        <title>The asparagus genome sheds light on the origin and evolution of a young Y chromosome.</title>
        <authorList>
            <person name="Harkess A."/>
            <person name="Zhou J."/>
            <person name="Xu C."/>
            <person name="Bowers J.E."/>
            <person name="Van der Hulst R."/>
            <person name="Ayyampalayam S."/>
            <person name="Mercati F."/>
            <person name="Riccardi P."/>
            <person name="McKain M.R."/>
            <person name="Kakrana A."/>
            <person name="Tang H."/>
            <person name="Ray J."/>
            <person name="Groenendijk J."/>
            <person name="Arikit S."/>
            <person name="Mathioni S.M."/>
            <person name="Nakano M."/>
            <person name="Shan H."/>
            <person name="Telgmann-Rauber A."/>
            <person name="Kanno A."/>
            <person name="Yue Z."/>
            <person name="Chen H."/>
            <person name="Li W."/>
            <person name="Chen Y."/>
            <person name="Xu X."/>
            <person name="Zhang Y."/>
            <person name="Luo S."/>
            <person name="Chen H."/>
            <person name="Gao J."/>
            <person name="Mao Z."/>
            <person name="Pires J.C."/>
            <person name="Luo M."/>
            <person name="Kudrna D."/>
            <person name="Wing R.A."/>
            <person name="Meyers B.C."/>
            <person name="Yi K."/>
            <person name="Kong H."/>
            <person name="Lavrijsen P."/>
            <person name="Sunseri F."/>
            <person name="Falavigna A."/>
            <person name="Ye Y."/>
            <person name="Leebens-Mack J.H."/>
            <person name="Chen G."/>
        </authorList>
    </citation>
    <scope>NUCLEOTIDE SEQUENCE [LARGE SCALE GENOMIC DNA]</scope>
    <source>
        <strain evidence="2">cv. DH0086</strain>
    </source>
</reference>
<dbReference type="Gramene" id="ONK62929">
    <property type="protein sequence ID" value="ONK62929"/>
    <property type="gene ID" value="A4U43_C07F9590"/>
</dbReference>
<dbReference type="AlphaFoldDB" id="A0A5P1EDQ0"/>
<evidence type="ECO:0000313" key="2">
    <source>
        <dbReference type="Proteomes" id="UP000243459"/>
    </source>
</evidence>